<feature type="region of interest" description="Disordered" evidence="1">
    <location>
        <begin position="34"/>
        <end position="106"/>
    </location>
</feature>
<feature type="compositionally biased region" description="Basic and acidic residues" evidence="1">
    <location>
        <begin position="79"/>
        <end position="88"/>
    </location>
</feature>
<feature type="compositionally biased region" description="Basic and acidic residues" evidence="1">
    <location>
        <begin position="47"/>
        <end position="63"/>
    </location>
</feature>
<protein>
    <recommendedName>
        <fullName evidence="2">Response receiver domain-containing protein</fullName>
    </recommendedName>
</protein>
<evidence type="ECO:0000313" key="3">
    <source>
        <dbReference type="EMBL" id="HBQ49422.1"/>
    </source>
</evidence>
<reference evidence="3 4" key="1">
    <citation type="journal article" date="2018" name="Nat. Biotechnol.">
        <title>A standardized bacterial taxonomy based on genome phylogeny substantially revises the tree of life.</title>
        <authorList>
            <person name="Parks D.H."/>
            <person name="Chuvochina M."/>
            <person name="Waite D.W."/>
            <person name="Rinke C."/>
            <person name="Skarshewski A."/>
            <person name="Chaumeil P.A."/>
            <person name="Hugenholtz P."/>
        </authorList>
    </citation>
    <scope>NUCLEOTIDE SEQUENCE [LARGE SCALE GENOMIC DNA]</scope>
    <source>
        <strain evidence="3">UBA10378</strain>
    </source>
</reference>
<name>A0A356W906_9PROT</name>
<feature type="domain" description="Response receiver" evidence="2">
    <location>
        <begin position="18"/>
        <end position="258"/>
    </location>
</feature>
<comment type="caution">
    <text evidence="3">The sequence shown here is derived from an EMBL/GenBank/DDBJ whole genome shotgun (WGS) entry which is preliminary data.</text>
</comment>
<organism evidence="3 4">
    <name type="scientific">Hyphomonas atlantica</name>
    <dbReference type="NCBI Taxonomy" id="1280948"/>
    <lineage>
        <taxon>Bacteria</taxon>
        <taxon>Pseudomonadati</taxon>
        <taxon>Pseudomonadota</taxon>
        <taxon>Alphaproteobacteria</taxon>
        <taxon>Hyphomonadales</taxon>
        <taxon>Hyphomonadaceae</taxon>
        <taxon>Hyphomonas</taxon>
    </lineage>
</organism>
<dbReference type="EMBL" id="DOGS01000225">
    <property type="protein sequence ID" value="HBQ49422.1"/>
    <property type="molecule type" value="Genomic_DNA"/>
</dbReference>
<evidence type="ECO:0000256" key="1">
    <source>
        <dbReference type="SAM" id="MobiDB-lite"/>
    </source>
</evidence>
<dbReference type="AlphaFoldDB" id="A0A356W906"/>
<accession>A0A356W906</accession>
<dbReference type="InterPro" id="IPR043834">
    <property type="entry name" value="REC"/>
</dbReference>
<evidence type="ECO:0000313" key="4">
    <source>
        <dbReference type="Proteomes" id="UP000263957"/>
    </source>
</evidence>
<evidence type="ECO:0000259" key="2">
    <source>
        <dbReference type="Pfam" id="PF19192"/>
    </source>
</evidence>
<gene>
    <name evidence="3" type="ORF">DD728_11180</name>
</gene>
<dbReference type="Pfam" id="PF19192">
    <property type="entry name" value="Response_reg_2"/>
    <property type="match status" value="1"/>
</dbReference>
<feature type="compositionally biased region" description="Basic residues" evidence="1">
    <location>
        <begin position="64"/>
        <end position="76"/>
    </location>
</feature>
<dbReference type="Proteomes" id="UP000263957">
    <property type="component" value="Unassembled WGS sequence"/>
</dbReference>
<sequence>MYTENTFRQRCEEAAKRFLHSVVVIDNEAKLYDDEAPKKKAVSRRSNVPDDKSASLPNEEKSKAAQKMKLLQRRPAKGLTDERLKNIELKPTASANEQDGNTDAAEFSSSHELKAWALTAALADQEILCTVYRPDDHQQNGTDTGEDNVVKRSVRMARLADIIVLDWELGDEPGKGNGSWKAREIVKKTLDADKQAQGRLRLITIYTAEGKLGSVFNDIWDDLKDENYIGGKLEKNTDTLIIENQTTRLVFLNKEHTTAPEDSRKVISEDNLPMKLVEEFAALSTGLIPSITLHSIAAVRETTHHLLATFSGRLDPALICHRSLLPAPQDSEEFVLDLIAGELRSTLSLNRIGENHANEAAHKNWIGSKIQDGASFALANGLKLTRDEAFALVRGGQDEFQKVQCDGTKRWASEKMTAGEVFKLSAIDKELTADDVSKLVDTDLGKGVKPSLVSLRHSNLTGLLIENEKQGRDIDSEFARLTSLKREQYGSRRLPDEWAPRLTQGTIVSTADNNGKLTFLLCTQPRCDSVRLTKIREFPFLELEVGGSGPEGTKQLLILRAPKKEGGAPGDIKVWISPFPHRQKMIRFDPKNSSGGVIQAAMENGRWFFKSEDTNYEWIADLKDFLGQKICDQISGRQGVVGLDEYEWLRRQSRD</sequence>
<proteinExistence type="predicted"/>